<feature type="repeat" description="WD" evidence="3">
    <location>
        <begin position="1548"/>
        <end position="1589"/>
    </location>
</feature>
<sequence length="1856" mass="205784">MDETGVMLSMLGSAKVLVGKDDRQGSRGAGVKRTMVTVIECISADGRALLPLIIWPASTHRSKWTTHSTPGWHYAHSENGYNDSKISLEWLKRVFDPQTREGAGGNPRVLICDGFGTHETLEILEFCFTNNIILCRLPSHTSHKLQPCDVGPFAPLKSAYREQVERLNQGGVDIVGKEHFTYLYSPARDRALTKRNIRAGWSATGLFPFNPERVLRDVPKPPAEVSNILNPGTETASADMLDDMPRTPTTPVTPVTTEALTSLHDLITKDTHMLEKTSKDRLQRRIQKLASAAKVSFAEQALLKDRNHFLLQINREAKTRRSTKSVVLGKAKVMSFEDLEEARAKRAAMEQALAGKPKRGRKRKSDALEGSTVLRSPKPTVAQRIDAPELTHAPVSEWRAPVARIARATRLPSSTFRISFSSHIPTIHPHEPMRLLQYSESAELSIHSFDDGDIPPYAILSHTWGADGDEVTFADLQTGGGKTKSGYKKIVFCGEQARRDSLQYFWIDTCCIDKANKAELAFSIRSMFRWYRDAARCYVYLSDVWKRKRKACDRAARLSWEPAFRSSRWFKRGWTLQELLAPAIVEFFSQEGESLGSKTSLQIMIHEITSIPSEVLNRAPLSRFIINERLRWAEGRKTRRDEDKAYCLQGILDVELAPLYGEGEAGAFKRLMDEVDKLERCIQDIRQTDPCDDKKRIEDTKGGLLAESYRWILDNTTFRQWHEDQYSGLLWVKGDPGKGKTMLLCGIIDELQNLTPKPTLFSYFFCQATDMRINSATAVLRGLLYMLVHRQPSLASHVRRKYDHAGKSLFEDANAWVALTEIFADVLQDAGLGTTCLIIDALDECATDLPKLLSFIAKQSSASSRVKWIVSSRNWPDIKEELERAEHKMRLSLELNAESVAAAVDVFIRQKVCRLAQEKRYTPEVQDAVLQHLMSNANDTFLWVALVCQDLKATPKWDVQEKLAQFPPGLDSLYRQMLDQIRKSSSARRCLRVLAVAAVLYRPVTVSELVILTKQLADLVNDLESVREIVGLCGSFLTLRDDTVYFVHQSAKDFLVTKALNDVFLDGIECVHQDIFAKSLAILHETLRRDVYNLQAPGYAIEDVKPLLPDPLAVSHYPCVYWVDHFCDSKPSATNQEITTAIDVFLKQKYLYWLEALSLCRSMAKGVVSMTRLWDLVQGLRDTDVLNKIVYDARRFIMYHKEAIENYPLQAYASALLFSPADSIVRRLFQHEEPRGVAVKPAMSNGWSACLQTLEGHSDRVNSVAFSHDSTRLASASLDSAVKIWDASSGTCVHTLEGHSSGVTSVAFSHDSTRLASASEDRTVKIWDTSSGIYVHTLEGHSSIVNSVAFSHDSTRLASASEDRTIKIWDASGGMCVHTLEGHRNIVNSVAFSHDSTRLASASLDRTVKIWDASSGTYLHTLEGHSNFVTSVAFSHDSTRLASASGDSTVKIWNASSGTCLHTLEGHSSSVYSVTFSHDSTRLASASLDGIVKTWDASSGRCVRTLEGHRNIVNSVAFSHDSTRLASASWDRTVKIWDASGGMCVHTLEGHSSGVTSVAFSHDSTRLASASGDSTVKIWDASSGRCVRTLEGHSSIVTSVAFSHDSTWLASASWDSTVKVCDASGGRCVRTLEGHSSIVNSVAFSHDSTRLASASLDRTVKIWDASSGTYLHTLEGHSNFVTSVAFSHDSTRLASASGDSTVKIWDASSGTCLHTLEGHSSGVTSVAFSHDSTWLASASEDRTVKIWDASSGMCLHTFDVGRSLWDLSFDPTSAMLSTEIGTITISSSQIIDRIDDVVSKPQYQGAGISSDRNWVKCASSNMLWIPSEYRPLCSAVSETQVGIGVGSGRVWLCHVN</sequence>
<dbReference type="SUPFAM" id="SSF50978">
    <property type="entry name" value="WD40 repeat-like"/>
    <property type="match status" value="2"/>
</dbReference>
<feature type="compositionally biased region" description="Polar residues" evidence="4">
    <location>
        <begin position="227"/>
        <end position="236"/>
    </location>
</feature>
<dbReference type="EMBL" id="KB445569">
    <property type="protein sequence ID" value="EMD97601.1"/>
    <property type="molecule type" value="Genomic_DNA"/>
</dbReference>
<feature type="repeat" description="WD" evidence="3">
    <location>
        <begin position="1422"/>
        <end position="1463"/>
    </location>
</feature>
<feature type="repeat" description="WD" evidence="3">
    <location>
        <begin position="1380"/>
        <end position="1421"/>
    </location>
</feature>
<name>M2UVJ1_COCH5</name>
<dbReference type="OrthoDB" id="538223at2759"/>
<evidence type="ECO:0000256" key="1">
    <source>
        <dbReference type="ARBA" id="ARBA00022574"/>
    </source>
</evidence>
<dbReference type="InterPro" id="IPR020472">
    <property type="entry name" value="WD40_PAC1"/>
</dbReference>
<dbReference type="Pfam" id="PF03184">
    <property type="entry name" value="DDE_1"/>
    <property type="match status" value="1"/>
</dbReference>
<feature type="repeat" description="WD" evidence="3">
    <location>
        <begin position="1506"/>
        <end position="1547"/>
    </location>
</feature>
<dbReference type="Gene3D" id="3.40.50.300">
    <property type="entry name" value="P-loop containing nucleotide triphosphate hydrolases"/>
    <property type="match status" value="1"/>
</dbReference>
<dbReference type="OMA" id="SGRVWLC"/>
<feature type="repeat" description="WD" evidence="3">
    <location>
        <begin position="1590"/>
        <end position="1631"/>
    </location>
</feature>
<feature type="repeat" description="WD" evidence="3">
    <location>
        <begin position="1338"/>
        <end position="1379"/>
    </location>
</feature>
<feature type="region of interest" description="Disordered" evidence="4">
    <location>
        <begin position="351"/>
        <end position="377"/>
    </location>
</feature>
<proteinExistence type="predicted"/>
<dbReference type="InterPro" id="IPR056884">
    <property type="entry name" value="NPHP3-like_N"/>
</dbReference>
<dbReference type="eggNOG" id="KOG0266">
    <property type="taxonomic scope" value="Eukaryota"/>
</dbReference>
<dbReference type="PROSITE" id="PS50837">
    <property type="entry name" value="NACHT"/>
    <property type="match status" value="1"/>
</dbReference>
<keyword evidence="1 3" id="KW-0853">WD repeat</keyword>
<organism evidence="6 7">
    <name type="scientific">Cochliobolus heterostrophus (strain C5 / ATCC 48332 / race O)</name>
    <name type="common">Southern corn leaf blight fungus</name>
    <name type="synonym">Bipolaris maydis</name>
    <dbReference type="NCBI Taxonomy" id="701091"/>
    <lineage>
        <taxon>Eukaryota</taxon>
        <taxon>Fungi</taxon>
        <taxon>Dikarya</taxon>
        <taxon>Ascomycota</taxon>
        <taxon>Pezizomycotina</taxon>
        <taxon>Dothideomycetes</taxon>
        <taxon>Pleosporomycetidae</taxon>
        <taxon>Pleosporales</taxon>
        <taxon>Pleosporineae</taxon>
        <taxon>Pleosporaceae</taxon>
        <taxon>Bipolaris</taxon>
    </lineage>
</organism>
<feature type="repeat" description="WD" evidence="3">
    <location>
        <begin position="1296"/>
        <end position="1337"/>
    </location>
</feature>
<reference evidence="6 7" key="1">
    <citation type="journal article" date="2012" name="PLoS Pathog.">
        <title>Diverse lifestyles and strategies of plant pathogenesis encoded in the genomes of eighteen Dothideomycetes fungi.</title>
        <authorList>
            <person name="Ohm R.A."/>
            <person name="Feau N."/>
            <person name="Henrissat B."/>
            <person name="Schoch C.L."/>
            <person name="Horwitz B.A."/>
            <person name="Barry K.W."/>
            <person name="Condon B.J."/>
            <person name="Copeland A.C."/>
            <person name="Dhillon B."/>
            <person name="Glaser F."/>
            <person name="Hesse C.N."/>
            <person name="Kosti I."/>
            <person name="LaButti K."/>
            <person name="Lindquist E.A."/>
            <person name="Lucas S."/>
            <person name="Salamov A.A."/>
            <person name="Bradshaw R.E."/>
            <person name="Ciuffetti L."/>
            <person name="Hamelin R.C."/>
            <person name="Kema G.H.J."/>
            <person name="Lawrence C."/>
            <person name="Scott J.A."/>
            <person name="Spatafora J.W."/>
            <person name="Turgeon B.G."/>
            <person name="de Wit P.J.G.M."/>
            <person name="Zhong S."/>
            <person name="Goodwin S.B."/>
            <person name="Grigoriev I.V."/>
        </authorList>
    </citation>
    <scope>NUCLEOTIDE SEQUENCE [LARGE SCALE GENOMIC DNA]</scope>
    <source>
        <strain evidence="7">C5 / ATCC 48332 / race O</strain>
    </source>
</reference>
<dbReference type="PROSITE" id="PS00678">
    <property type="entry name" value="WD_REPEATS_1"/>
    <property type="match status" value="9"/>
</dbReference>
<dbReference type="InterPro" id="IPR001680">
    <property type="entry name" value="WD40_rpt"/>
</dbReference>
<keyword evidence="7" id="KW-1185">Reference proteome</keyword>
<dbReference type="SMART" id="SM00320">
    <property type="entry name" value="WD40"/>
    <property type="match status" value="12"/>
</dbReference>
<keyword evidence="2" id="KW-0677">Repeat</keyword>
<dbReference type="Pfam" id="PF24883">
    <property type="entry name" value="NPHP3_N"/>
    <property type="match status" value="1"/>
</dbReference>
<feature type="region of interest" description="Disordered" evidence="4">
    <location>
        <begin position="222"/>
        <end position="252"/>
    </location>
</feature>
<reference evidence="7" key="2">
    <citation type="journal article" date="2013" name="PLoS Genet.">
        <title>Comparative genome structure, secondary metabolite, and effector coding capacity across Cochliobolus pathogens.</title>
        <authorList>
            <person name="Condon B.J."/>
            <person name="Leng Y."/>
            <person name="Wu D."/>
            <person name="Bushley K.E."/>
            <person name="Ohm R.A."/>
            <person name="Otillar R."/>
            <person name="Martin J."/>
            <person name="Schackwitz W."/>
            <person name="Grimwood J."/>
            <person name="MohdZainudin N."/>
            <person name="Xue C."/>
            <person name="Wang R."/>
            <person name="Manning V.A."/>
            <person name="Dhillon B."/>
            <person name="Tu Z.J."/>
            <person name="Steffenson B.J."/>
            <person name="Salamov A."/>
            <person name="Sun H."/>
            <person name="Lowry S."/>
            <person name="LaButti K."/>
            <person name="Han J."/>
            <person name="Copeland A."/>
            <person name="Lindquist E."/>
            <person name="Barry K."/>
            <person name="Schmutz J."/>
            <person name="Baker S.E."/>
            <person name="Ciuffetti L.M."/>
            <person name="Grigoriev I.V."/>
            <person name="Zhong S."/>
            <person name="Turgeon B.G."/>
        </authorList>
    </citation>
    <scope>NUCLEOTIDE SEQUENCE [LARGE SCALE GENOMIC DNA]</scope>
    <source>
        <strain evidence="7">C5 / ATCC 48332 / race O</strain>
    </source>
</reference>
<dbReference type="InterPro" id="IPR036322">
    <property type="entry name" value="WD40_repeat_dom_sf"/>
</dbReference>
<dbReference type="eggNOG" id="KOG0276">
    <property type="taxonomic scope" value="Eukaryota"/>
</dbReference>
<feature type="repeat" description="WD" evidence="3">
    <location>
        <begin position="1464"/>
        <end position="1505"/>
    </location>
</feature>
<evidence type="ECO:0000259" key="5">
    <source>
        <dbReference type="PROSITE" id="PS50837"/>
    </source>
</evidence>
<dbReference type="Gene3D" id="2.130.10.10">
    <property type="entry name" value="YVTN repeat-like/Quinoprotein amine dehydrogenase"/>
    <property type="match status" value="6"/>
</dbReference>
<evidence type="ECO:0000313" key="6">
    <source>
        <dbReference type="EMBL" id="EMD97601.1"/>
    </source>
</evidence>
<dbReference type="GO" id="GO:0003676">
    <property type="term" value="F:nucleic acid binding"/>
    <property type="evidence" value="ECO:0007669"/>
    <property type="project" value="InterPro"/>
</dbReference>
<dbReference type="eggNOG" id="KOG0272">
    <property type="taxonomic scope" value="Eukaryota"/>
</dbReference>
<dbReference type="InterPro" id="IPR053299">
    <property type="entry name" value="ASTRA_WD_repeat"/>
</dbReference>
<feature type="repeat" description="WD" evidence="3">
    <location>
        <begin position="1254"/>
        <end position="1295"/>
    </location>
</feature>
<dbReference type="InterPro" id="IPR007111">
    <property type="entry name" value="NACHT_NTPase"/>
</dbReference>
<dbReference type="PANTHER" id="PTHR44156">
    <property type="entry name" value="SUPERNUMERARY LIMBS, ISOFORM B-RELATED"/>
    <property type="match status" value="1"/>
</dbReference>
<dbReference type="HOGENOM" id="CLU_000288_6_16_1"/>
<feature type="domain" description="NACHT" evidence="5">
    <location>
        <begin position="728"/>
        <end position="949"/>
    </location>
</feature>
<evidence type="ECO:0000256" key="3">
    <source>
        <dbReference type="PROSITE-ProRule" id="PRU00221"/>
    </source>
</evidence>
<dbReference type="PROSITE" id="PS50294">
    <property type="entry name" value="WD_REPEATS_REGION"/>
    <property type="match status" value="12"/>
</dbReference>
<dbReference type="PROSITE" id="PS50082">
    <property type="entry name" value="WD_REPEATS_2"/>
    <property type="match status" value="12"/>
</dbReference>
<dbReference type="CDD" id="cd00200">
    <property type="entry name" value="WD40"/>
    <property type="match status" value="2"/>
</dbReference>
<evidence type="ECO:0000313" key="7">
    <source>
        <dbReference type="Proteomes" id="UP000016936"/>
    </source>
</evidence>
<dbReference type="InterPro" id="IPR027417">
    <property type="entry name" value="P-loop_NTPase"/>
</dbReference>
<feature type="repeat" description="WD" evidence="3">
    <location>
        <begin position="1716"/>
        <end position="1757"/>
    </location>
</feature>
<dbReference type="PRINTS" id="PR00320">
    <property type="entry name" value="GPROTEINBRPT"/>
</dbReference>
<dbReference type="Pfam" id="PF00400">
    <property type="entry name" value="WD40"/>
    <property type="match status" value="12"/>
</dbReference>
<dbReference type="InterPro" id="IPR010730">
    <property type="entry name" value="HET"/>
</dbReference>
<dbReference type="STRING" id="701091.M2UVJ1"/>
<dbReference type="FunFam" id="3.40.50.300:FF:001638">
    <property type="entry name" value="NACHT and WD40 domain protein"/>
    <property type="match status" value="1"/>
</dbReference>
<evidence type="ECO:0000256" key="4">
    <source>
        <dbReference type="SAM" id="MobiDB-lite"/>
    </source>
</evidence>
<dbReference type="Pfam" id="PF06985">
    <property type="entry name" value="HET"/>
    <property type="match status" value="1"/>
</dbReference>
<feature type="repeat" description="WD" evidence="3">
    <location>
        <begin position="1632"/>
        <end position="1673"/>
    </location>
</feature>
<protein>
    <recommendedName>
        <fullName evidence="5">NACHT domain-containing protein</fullName>
    </recommendedName>
</protein>
<accession>M2UVJ1</accession>
<evidence type="ECO:0000256" key="2">
    <source>
        <dbReference type="ARBA" id="ARBA00022737"/>
    </source>
</evidence>
<feature type="repeat" description="WD" evidence="3">
    <location>
        <begin position="1674"/>
        <end position="1715"/>
    </location>
</feature>
<dbReference type="InterPro" id="IPR015943">
    <property type="entry name" value="WD40/YVTN_repeat-like_dom_sf"/>
</dbReference>
<dbReference type="InterPro" id="IPR004875">
    <property type="entry name" value="DDE_SF_endonuclease_dom"/>
</dbReference>
<dbReference type="Proteomes" id="UP000016936">
    <property type="component" value="Unassembled WGS sequence"/>
</dbReference>
<dbReference type="InterPro" id="IPR019775">
    <property type="entry name" value="WD40_repeat_CS"/>
</dbReference>
<gene>
    <name evidence="6" type="ORF">COCHEDRAFT_1220972</name>
</gene>